<name>A0ABU2ZEQ0_9SPHN</name>
<dbReference type="Proteomes" id="UP001259803">
    <property type="component" value="Unassembled WGS sequence"/>
</dbReference>
<reference evidence="3 4" key="1">
    <citation type="submission" date="2023-09" db="EMBL/GenBank/DDBJ databases">
        <authorList>
            <person name="Rey-Velasco X."/>
        </authorList>
    </citation>
    <scope>NUCLEOTIDE SEQUENCE [LARGE SCALE GENOMIC DNA]</scope>
    <source>
        <strain evidence="3 4">F390</strain>
    </source>
</reference>
<evidence type="ECO:0000259" key="2">
    <source>
        <dbReference type="SMART" id="SM00867"/>
    </source>
</evidence>
<sequence length="217" mass="22874">MQPRYLVPVAAALMITAVPVLATSQSGPQVPGAQDVSRVSAGTYRTDPLHTLVGWSVNHFGFNDYYGVFGDAEGVLQIDPANPAAASVAVTIPITSLAVVSEGLREHLLRGGKDGAAADFFGPEPAPAIFRSTSVRMDDDDKDEAVITGNLTLNGVTRPITIEAEFTGAGANPMSKKETIGFEGETVIRRSEFGMSALIPLVADEVELKISAAFEKQ</sequence>
<dbReference type="RefSeq" id="WP_311339620.1">
    <property type="nucleotide sequence ID" value="NZ_JAVRHS010000001.1"/>
</dbReference>
<dbReference type="EMBL" id="JAVRHS010000001">
    <property type="protein sequence ID" value="MDT0575077.1"/>
    <property type="molecule type" value="Genomic_DNA"/>
</dbReference>
<dbReference type="PANTHER" id="PTHR34406">
    <property type="entry name" value="PROTEIN YCEI"/>
    <property type="match status" value="1"/>
</dbReference>
<accession>A0ABU2ZEQ0</accession>
<dbReference type="PANTHER" id="PTHR34406:SF1">
    <property type="entry name" value="PROTEIN YCEI"/>
    <property type="match status" value="1"/>
</dbReference>
<evidence type="ECO:0000256" key="1">
    <source>
        <dbReference type="SAM" id="SignalP"/>
    </source>
</evidence>
<dbReference type="InterPro" id="IPR036761">
    <property type="entry name" value="TTHA0802/YceI-like_sf"/>
</dbReference>
<protein>
    <submittedName>
        <fullName evidence="3">YceI family protein</fullName>
    </submittedName>
</protein>
<evidence type="ECO:0000313" key="4">
    <source>
        <dbReference type="Proteomes" id="UP001259803"/>
    </source>
</evidence>
<keyword evidence="1" id="KW-0732">Signal</keyword>
<dbReference type="InterPro" id="IPR007372">
    <property type="entry name" value="Lipid/polyisoprenoid-bd_YceI"/>
</dbReference>
<keyword evidence="4" id="KW-1185">Reference proteome</keyword>
<feature type="signal peptide" evidence="1">
    <location>
        <begin position="1"/>
        <end position="22"/>
    </location>
</feature>
<proteinExistence type="predicted"/>
<dbReference type="Pfam" id="PF04264">
    <property type="entry name" value="YceI"/>
    <property type="match status" value="1"/>
</dbReference>
<organism evidence="3 4">
    <name type="scientific">Croceicoccus esteveae</name>
    <dbReference type="NCBI Taxonomy" id="3075597"/>
    <lineage>
        <taxon>Bacteria</taxon>
        <taxon>Pseudomonadati</taxon>
        <taxon>Pseudomonadota</taxon>
        <taxon>Alphaproteobacteria</taxon>
        <taxon>Sphingomonadales</taxon>
        <taxon>Erythrobacteraceae</taxon>
        <taxon>Croceicoccus</taxon>
    </lineage>
</organism>
<feature type="chain" id="PRO_5046000205" evidence="1">
    <location>
        <begin position="23"/>
        <end position="217"/>
    </location>
</feature>
<feature type="domain" description="Lipid/polyisoprenoid-binding YceI-like" evidence="2">
    <location>
        <begin position="43"/>
        <end position="215"/>
    </location>
</feature>
<dbReference type="SUPFAM" id="SSF101874">
    <property type="entry name" value="YceI-like"/>
    <property type="match status" value="1"/>
</dbReference>
<comment type="caution">
    <text evidence="3">The sequence shown here is derived from an EMBL/GenBank/DDBJ whole genome shotgun (WGS) entry which is preliminary data.</text>
</comment>
<gene>
    <name evidence="3" type="ORF">RM533_02625</name>
</gene>
<evidence type="ECO:0000313" key="3">
    <source>
        <dbReference type="EMBL" id="MDT0575077.1"/>
    </source>
</evidence>
<dbReference type="Gene3D" id="2.40.128.110">
    <property type="entry name" value="Lipid/polyisoprenoid-binding, YceI-like"/>
    <property type="match status" value="1"/>
</dbReference>
<dbReference type="SMART" id="SM00867">
    <property type="entry name" value="YceI"/>
    <property type="match status" value="1"/>
</dbReference>